<evidence type="ECO:0000313" key="13">
    <source>
        <dbReference type="Proteomes" id="UP000064137"/>
    </source>
</evidence>
<dbReference type="Proteomes" id="UP000064137">
    <property type="component" value="Chromosome"/>
</dbReference>
<dbReference type="CDD" id="cd18138">
    <property type="entry name" value="HLD_clamp_pol_III_delta"/>
    <property type="match status" value="1"/>
</dbReference>
<dbReference type="FunFam" id="3.40.50.300:FF:001131">
    <property type="entry name" value="DNA polymerase III subunit delta"/>
    <property type="match status" value="1"/>
</dbReference>
<evidence type="ECO:0000259" key="11">
    <source>
        <dbReference type="Pfam" id="PF14840"/>
    </source>
</evidence>
<keyword evidence="5" id="KW-0235">DNA replication</keyword>
<dbReference type="GO" id="GO:0003887">
    <property type="term" value="F:DNA-directed DNA polymerase activity"/>
    <property type="evidence" value="ECO:0007669"/>
    <property type="project" value="UniProtKB-UniRule"/>
</dbReference>
<evidence type="ECO:0000256" key="9">
    <source>
        <dbReference type="NCBIfam" id="TIGR01128"/>
    </source>
</evidence>
<feature type="domain" description="DNA polymerase III subunit delta C-terminal" evidence="11">
    <location>
        <begin position="216"/>
        <end position="340"/>
    </location>
</feature>
<dbReference type="Gene3D" id="1.20.272.10">
    <property type="match status" value="1"/>
</dbReference>
<evidence type="ECO:0000256" key="6">
    <source>
        <dbReference type="ARBA" id="ARBA00022932"/>
    </source>
</evidence>
<comment type="similarity">
    <text evidence="7">Belongs to the DNA polymerase HolA subunit family.</text>
</comment>
<dbReference type="OrthoDB" id="9770982at2"/>
<evidence type="ECO:0000256" key="2">
    <source>
        <dbReference type="ARBA" id="ARBA00017703"/>
    </source>
</evidence>
<dbReference type="InterPro" id="IPR027417">
    <property type="entry name" value="P-loop_NTPase"/>
</dbReference>
<feature type="domain" description="DNA polymerase III delta N-terminal" evidence="10">
    <location>
        <begin position="20"/>
        <end position="131"/>
    </location>
</feature>
<keyword evidence="4" id="KW-0548">Nucleotidyltransferase</keyword>
<dbReference type="EMBL" id="CP013987">
    <property type="protein sequence ID" value="ALZ83651.1"/>
    <property type="molecule type" value="Genomic_DNA"/>
</dbReference>
<dbReference type="Gene3D" id="1.10.8.60">
    <property type="match status" value="1"/>
</dbReference>
<proteinExistence type="inferred from homology"/>
<evidence type="ECO:0000256" key="4">
    <source>
        <dbReference type="ARBA" id="ARBA00022695"/>
    </source>
</evidence>
<dbReference type="GO" id="GO:0009360">
    <property type="term" value="C:DNA polymerase III complex"/>
    <property type="evidence" value="ECO:0007669"/>
    <property type="project" value="UniProtKB-UniRule"/>
</dbReference>
<dbReference type="NCBIfam" id="TIGR01128">
    <property type="entry name" value="holA"/>
    <property type="match status" value="1"/>
</dbReference>
<evidence type="ECO:0000259" key="10">
    <source>
        <dbReference type="Pfam" id="PF06144"/>
    </source>
</evidence>
<sequence>MKLNANQLGKQLQGSLAAVYAVSGDEPLLCQEASDAIRGAARAQGFDEREVFDVDAGFDWGRLYEAGASLSLFAQKRILELRLPTGKPGDKGSAALLDYLARPAEDTLLLISLPRLDAAAQKTKWAKALLEHEQAQFVQIWPVELAQLPQWINQRLSRLGLAATPEAVELIAERVEGNLLAAAQEIEKLRLLTEGSQVDAETVRATVADSARYDVFGLLDAALAGDAEHAVRILEGLRGEGVEAAVVLWALARELRLLANLAYLQESGTPLERAFTQVKPPVWDKRRPLVSRALQRQGARRLEALLRDAQVADEQIKGQAPGDVWLTLASLALMLAGKRLTLTKPSP</sequence>
<protein>
    <recommendedName>
        <fullName evidence="2 9">DNA polymerase III subunit delta</fullName>
        <ecNumber evidence="1 9">2.7.7.7</ecNumber>
    </recommendedName>
</protein>
<accession>A0A0U4WLZ0</accession>
<organism evidence="12 13">
    <name type="scientific">Pseudomonas oryzihabitans</name>
    <dbReference type="NCBI Taxonomy" id="47885"/>
    <lineage>
        <taxon>Bacteria</taxon>
        <taxon>Pseudomonadati</taxon>
        <taxon>Pseudomonadota</taxon>
        <taxon>Gammaproteobacteria</taxon>
        <taxon>Pseudomonadales</taxon>
        <taxon>Pseudomonadaceae</taxon>
        <taxon>Pseudomonas</taxon>
    </lineage>
</organism>
<dbReference type="PANTHER" id="PTHR34388:SF1">
    <property type="entry name" value="DNA POLYMERASE III SUBUNIT DELTA"/>
    <property type="match status" value="1"/>
</dbReference>
<gene>
    <name evidence="12" type="ORF">APT59_05310</name>
</gene>
<dbReference type="SUPFAM" id="SSF52540">
    <property type="entry name" value="P-loop containing nucleoside triphosphate hydrolases"/>
    <property type="match status" value="1"/>
</dbReference>
<evidence type="ECO:0000256" key="7">
    <source>
        <dbReference type="ARBA" id="ARBA00034754"/>
    </source>
</evidence>
<evidence type="ECO:0000256" key="8">
    <source>
        <dbReference type="ARBA" id="ARBA00049244"/>
    </source>
</evidence>
<dbReference type="Pfam" id="PF06144">
    <property type="entry name" value="DNA_pol3_delta"/>
    <property type="match status" value="1"/>
</dbReference>
<dbReference type="InterPro" id="IPR005790">
    <property type="entry name" value="DNA_polIII_delta"/>
</dbReference>
<dbReference type="InterPro" id="IPR008921">
    <property type="entry name" value="DNA_pol3_clamp-load_cplx_C"/>
</dbReference>
<dbReference type="AlphaFoldDB" id="A0A0U4WLZ0"/>
<evidence type="ECO:0000256" key="5">
    <source>
        <dbReference type="ARBA" id="ARBA00022705"/>
    </source>
</evidence>
<dbReference type="Pfam" id="PF14840">
    <property type="entry name" value="DNA_pol3_delt_C"/>
    <property type="match status" value="1"/>
</dbReference>
<dbReference type="PANTHER" id="PTHR34388">
    <property type="entry name" value="DNA POLYMERASE III SUBUNIT DELTA"/>
    <property type="match status" value="1"/>
</dbReference>
<dbReference type="InterPro" id="IPR032780">
    <property type="entry name" value="DNA_pol3_delt_C"/>
</dbReference>
<keyword evidence="6" id="KW-0239">DNA-directed DNA polymerase</keyword>
<dbReference type="SUPFAM" id="SSF48019">
    <property type="entry name" value="post-AAA+ oligomerization domain-like"/>
    <property type="match status" value="1"/>
</dbReference>
<evidence type="ECO:0000256" key="3">
    <source>
        <dbReference type="ARBA" id="ARBA00022679"/>
    </source>
</evidence>
<dbReference type="EC" id="2.7.7.7" evidence="1 9"/>
<evidence type="ECO:0000256" key="1">
    <source>
        <dbReference type="ARBA" id="ARBA00012417"/>
    </source>
</evidence>
<dbReference type="Gene3D" id="3.40.50.300">
    <property type="entry name" value="P-loop containing nucleotide triphosphate hydrolases"/>
    <property type="match status" value="1"/>
</dbReference>
<keyword evidence="3" id="KW-0808">Transferase</keyword>
<comment type="catalytic activity">
    <reaction evidence="8">
        <text>DNA(n) + a 2'-deoxyribonucleoside 5'-triphosphate = DNA(n+1) + diphosphate</text>
        <dbReference type="Rhea" id="RHEA:22508"/>
        <dbReference type="Rhea" id="RHEA-COMP:17339"/>
        <dbReference type="Rhea" id="RHEA-COMP:17340"/>
        <dbReference type="ChEBI" id="CHEBI:33019"/>
        <dbReference type="ChEBI" id="CHEBI:61560"/>
        <dbReference type="ChEBI" id="CHEBI:173112"/>
        <dbReference type="EC" id="2.7.7.7"/>
    </reaction>
</comment>
<name>A0A0U4WLZ0_9PSED</name>
<dbReference type="InterPro" id="IPR010372">
    <property type="entry name" value="DNA_pol3_delta_N"/>
</dbReference>
<dbReference type="RefSeq" id="WP_059313900.1">
    <property type="nucleotide sequence ID" value="NZ_CP013987.1"/>
</dbReference>
<dbReference type="GO" id="GO:0006261">
    <property type="term" value="P:DNA-templated DNA replication"/>
    <property type="evidence" value="ECO:0007669"/>
    <property type="project" value="TreeGrafter"/>
</dbReference>
<evidence type="ECO:0000313" key="12">
    <source>
        <dbReference type="EMBL" id="ALZ83651.1"/>
    </source>
</evidence>
<dbReference type="GO" id="GO:0003677">
    <property type="term" value="F:DNA binding"/>
    <property type="evidence" value="ECO:0007669"/>
    <property type="project" value="InterPro"/>
</dbReference>
<dbReference type="KEGG" id="por:APT59_05310"/>
<reference evidence="12 13" key="1">
    <citation type="submission" date="2016-01" db="EMBL/GenBank/DDBJ databases">
        <title>Annotation of Pseudomonas oryzihabitans USDA-ARS-USMARC-56511.</title>
        <authorList>
            <person name="Harhay G.P."/>
            <person name="Harhay D.M."/>
            <person name="Smith T.P.L."/>
            <person name="Bono J.L."/>
            <person name="Heaton M.P."/>
            <person name="Clawson M.L."/>
            <person name="Chitko-Mckown C.G."/>
            <person name="Capik S.F."/>
            <person name="DeDonder K.D."/>
            <person name="Apley M.D."/>
            <person name="Lubbers B.V."/>
            <person name="White B.J."/>
            <person name="Larson R.L."/>
        </authorList>
    </citation>
    <scope>NUCLEOTIDE SEQUENCE [LARGE SCALE GENOMIC DNA]</scope>
    <source>
        <strain evidence="12 13">USDA-ARS-USMARC-56511</strain>
    </source>
</reference>